<feature type="compositionally biased region" description="Polar residues" evidence="1">
    <location>
        <begin position="76"/>
        <end position="88"/>
    </location>
</feature>
<reference evidence="2" key="1">
    <citation type="submission" date="2023-03" db="EMBL/GenBank/DDBJ databases">
        <title>Massive genome expansion in bonnet fungi (Mycena s.s.) driven by repeated elements and novel gene families across ecological guilds.</title>
        <authorList>
            <consortium name="Lawrence Berkeley National Laboratory"/>
            <person name="Harder C.B."/>
            <person name="Miyauchi S."/>
            <person name="Viragh M."/>
            <person name="Kuo A."/>
            <person name="Thoen E."/>
            <person name="Andreopoulos B."/>
            <person name="Lu D."/>
            <person name="Skrede I."/>
            <person name="Drula E."/>
            <person name="Henrissat B."/>
            <person name="Morin E."/>
            <person name="Kohler A."/>
            <person name="Barry K."/>
            <person name="LaButti K."/>
            <person name="Morin E."/>
            <person name="Salamov A."/>
            <person name="Lipzen A."/>
            <person name="Mereny Z."/>
            <person name="Hegedus B."/>
            <person name="Baldrian P."/>
            <person name="Stursova M."/>
            <person name="Weitz H."/>
            <person name="Taylor A."/>
            <person name="Grigoriev I.V."/>
            <person name="Nagy L.G."/>
            <person name="Martin F."/>
            <person name="Kauserud H."/>
        </authorList>
    </citation>
    <scope>NUCLEOTIDE SEQUENCE</scope>
    <source>
        <strain evidence="2">CBHHK002</strain>
    </source>
</reference>
<feature type="region of interest" description="Disordered" evidence="1">
    <location>
        <begin position="209"/>
        <end position="267"/>
    </location>
</feature>
<organism evidence="2 3">
    <name type="scientific">Mycena albidolilacea</name>
    <dbReference type="NCBI Taxonomy" id="1033008"/>
    <lineage>
        <taxon>Eukaryota</taxon>
        <taxon>Fungi</taxon>
        <taxon>Dikarya</taxon>
        <taxon>Basidiomycota</taxon>
        <taxon>Agaricomycotina</taxon>
        <taxon>Agaricomycetes</taxon>
        <taxon>Agaricomycetidae</taxon>
        <taxon>Agaricales</taxon>
        <taxon>Marasmiineae</taxon>
        <taxon>Mycenaceae</taxon>
        <taxon>Mycena</taxon>
    </lineage>
</organism>
<evidence type="ECO:0000256" key="1">
    <source>
        <dbReference type="SAM" id="MobiDB-lite"/>
    </source>
</evidence>
<feature type="compositionally biased region" description="Low complexity" evidence="1">
    <location>
        <begin position="250"/>
        <end position="267"/>
    </location>
</feature>
<protein>
    <submittedName>
        <fullName evidence="2">Uncharacterized protein</fullName>
    </submittedName>
</protein>
<feature type="region of interest" description="Disordered" evidence="1">
    <location>
        <begin position="1"/>
        <end position="142"/>
    </location>
</feature>
<comment type="caution">
    <text evidence="2">The sequence shown here is derived from an EMBL/GenBank/DDBJ whole genome shotgun (WGS) entry which is preliminary data.</text>
</comment>
<sequence length="267" mass="29068">MSPRATRLESKSSAPSTPHPSMIPPNASLAASPAMMSSPSLRIRPASAAAHKPIEAPGTHKRPDMDRRTDGRHPHTSNPRIRPRTSQSNLPPVNPNFHHLPPPPPSGSGADPNCPRSSHSHSDRPPQAYASATPSSPRRARSGPVLLVRRRVAWWRGCTRAAVRAVHSHRIDLALRRRIQRQMPRRWDADRELSAPPRPRPDRTAKLLRRRRSGCTPRCTASRLPQFPASAPVPAPPSRTPLPSHRPGVAAKLASPSAASRSRPGAA</sequence>
<evidence type="ECO:0000313" key="3">
    <source>
        <dbReference type="Proteomes" id="UP001218218"/>
    </source>
</evidence>
<dbReference type="AlphaFoldDB" id="A0AAD7ERR9"/>
<gene>
    <name evidence="2" type="ORF">DFH08DRAFT_153038</name>
</gene>
<feature type="compositionally biased region" description="Basic and acidic residues" evidence="1">
    <location>
        <begin position="1"/>
        <end position="10"/>
    </location>
</feature>
<dbReference type="EMBL" id="JARIHO010000018">
    <property type="protein sequence ID" value="KAJ7347761.1"/>
    <property type="molecule type" value="Genomic_DNA"/>
</dbReference>
<evidence type="ECO:0000313" key="2">
    <source>
        <dbReference type="EMBL" id="KAJ7347761.1"/>
    </source>
</evidence>
<feature type="compositionally biased region" description="Low complexity" evidence="1">
    <location>
        <begin position="89"/>
        <end position="99"/>
    </location>
</feature>
<feature type="compositionally biased region" description="Basic and acidic residues" evidence="1">
    <location>
        <begin position="61"/>
        <end position="73"/>
    </location>
</feature>
<feature type="compositionally biased region" description="Pro residues" evidence="1">
    <location>
        <begin position="231"/>
        <end position="240"/>
    </location>
</feature>
<accession>A0AAD7ERR9</accession>
<keyword evidence="3" id="KW-1185">Reference proteome</keyword>
<proteinExistence type="predicted"/>
<feature type="compositionally biased region" description="Low complexity" evidence="1">
    <location>
        <begin position="27"/>
        <end position="41"/>
    </location>
</feature>
<feature type="compositionally biased region" description="Low complexity" evidence="1">
    <location>
        <begin position="130"/>
        <end position="142"/>
    </location>
</feature>
<name>A0AAD7ERR9_9AGAR</name>
<dbReference type="Proteomes" id="UP001218218">
    <property type="component" value="Unassembled WGS sequence"/>
</dbReference>